<evidence type="ECO:0000256" key="2">
    <source>
        <dbReference type="ARBA" id="ARBA00010789"/>
    </source>
</evidence>
<feature type="domain" description="E3 UFM1-protein ligase 1-like N-terminal" evidence="8">
    <location>
        <begin position="8"/>
        <end position="285"/>
    </location>
</feature>
<dbReference type="EMBL" id="JARGDH010000002">
    <property type="protein sequence ID" value="KAL0276433.1"/>
    <property type="molecule type" value="Genomic_DNA"/>
</dbReference>
<evidence type="ECO:0000259" key="9">
    <source>
        <dbReference type="Pfam" id="PF23659"/>
    </source>
</evidence>
<evidence type="ECO:0000256" key="4">
    <source>
        <dbReference type="ARBA" id="ARBA00022679"/>
    </source>
</evidence>
<dbReference type="PANTHER" id="PTHR31057">
    <property type="entry name" value="E3 UFM1-PROTEIN LIGASE 1"/>
    <property type="match status" value="1"/>
</dbReference>
<dbReference type="Pfam" id="PF09743">
    <property type="entry name" value="E3_UFM1_ligase"/>
    <property type="match status" value="1"/>
</dbReference>
<gene>
    <name evidence="11" type="ORF">PYX00_004012</name>
</gene>
<feature type="region of interest" description="Disordered" evidence="7">
    <location>
        <begin position="406"/>
        <end position="479"/>
    </location>
</feature>
<evidence type="ECO:0000259" key="8">
    <source>
        <dbReference type="Pfam" id="PF09743"/>
    </source>
</evidence>
<protein>
    <recommendedName>
        <fullName evidence="3">E3 UFM1-protein ligase 1 homolog</fullName>
    </recommendedName>
    <alternativeName>
        <fullName evidence="6">E3 UFM1-protein transferase 1 homolog</fullName>
    </alternativeName>
</protein>
<feature type="domain" description="E3 UFM1-protein ligase 1-like" evidence="9">
    <location>
        <begin position="542"/>
        <end position="662"/>
    </location>
</feature>
<accession>A0AAW2I3P7</accession>
<comment type="caution">
    <text evidence="11">The sequence shown here is derived from an EMBL/GenBank/DDBJ whole genome shotgun (WGS) entry which is preliminary data.</text>
</comment>
<dbReference type="InterPro" id="IPR056761">
    <property type="entry name" value="Ufl1-like_C"/>
</dbReference>
<sequence length="784" mass="88288">MSASDWEEVKRLAADFQRAQLTSSIQRLSERNCIEIINKLIERNQIEVVFTTDGKEYITPDHLIKEIKDELYVHNGRINLVELAKILSVDLNVISAKAAQIEESTPTITIVNGQLIEQSYINSLCEEINDKLQQHGQIKIADLTSLYDLPSDFLRSTIERQLGKTINAKQDKQDQHMFFTESFIERNKCTVRGALLALTKPVSVSALLNLCNIQDRIFLSVIEELNDSKSLPGTITGKQGINSMYIPSIYLKSQISWASTFFDQNGYLKFSALNRLGISDHNSFIKRNFGNMNVVMLDSCAVGSIIFDQVDAAIDDVISTGTFIDIMSLLPSTFEEKDAEMILNSVIKKKTSAKNLHIFNSTVVVTDSYLRNLMNSFTSIVETKAKECVSSGEYIKRFVNLDKVTSGRDDDRGDSKADRKEERRKKAAEGKGGGGTQGRETKTKSTKKKYMKNTQSKFDDDDSDNAMDGDKKSGSRSEILTMDDVKEVLNGIEALEEDGSEELIDALAEHLYPAVNKNAMEVAKSCYESSIASSHQDIRKKHNELQQKLNDLILKIRLFEKGLKQFTAKDVQQQLVKYLLKSICTDVANDIFAHVAEENMKIDGKEMTTELRVKILNSVPNDIKDTLQQLHKSLTSSTLDDFLNIIDAAVGPGICDIILKKLDKKRERPELLNHRQQLIELLNTSTDPALVLHLTSLIVFQGVTQTILHASSTFVPTILKFIEPHIPNNTFNTLQVYQDVVLQWLKSSNPEDKSKAEQVLEDEMQSIKEIALSFKKEKSRHPSE</sequence>
<feature type="domain" description="E3 UFM1-protein ligase-like C-terminal" evidence="10">
    <location>
        <begin position="667"/>
        <end position="768"/>
    </location>
</feature>
<dbReference type="AlphaFoldDB" id="A0AAW2I3P7"/>
<dbReference type="InterPro" id="IPR056580">
    <property type="entry name" value="Ufl1_dom"/>
</dbReference>
<dbReference type="GO" id="GO:0061666">
    <property type="term" value="F:UFM1 ligase activity"/>
    <property type="evidence" value="ECO:0007669"/>
    <property type="project" value="InterPro"/>
</dbReference>
<dbReference type="GO" id="GO:1990592">
    <property type="term" value="P:protein K69-linked ufmylation"/>
    <property type="evidence" value="ECO:0007669"/>
    <property type="project" value="TreeGrafter"/>
</dbReference>
<dbReference type="InterPro" id="IPR018611">
    <property type="entry name" value="Ufl1"/>
</dbReference>
<feature type="compositionally biased region" description="Basic and acidic residues" evidence="7">
    <location>
        <begin position="406"/>
        <end position="421"/>
    </location>
</feature>
<reference evidence="11" key="1">
    <citation type="journal article" date="2024" name="Gigascience">
        <title>Chromosome-level genome of the poultry shaft louse Menopon gallinae provides insight into the host-switching and adaptive evolution of parasitic lice.</title>
        <authorList>
            <person name="Xu Y."/>
            <person name="Ma L."/>
            <person name="Liu S."/>
            <person name="Liang Y."/>
            <person name="Liu Q."/>
            <person name="He Z."/>
            <person name="Tian L."/>
            <person name="Duan Y."/>
            <person name="Cai W."/>
            <person name="Li H."/>
            <person name="Song F."/>
        </authorList>
    </citation>
    <scope>NUCLEOTIDE SEQUENCE</scope>
    <source>
        <strain evidence="11">Cailab_2023a</strain>
    </source>
</reference>
<evidence type="ECO:0000256" key="6">
    <source>
        <dbReference type="ARBA" id="ARBA00030452"/>
    </source>
</evidence>
<dbReference type="PANTHER" id="PTHR31057:SF0">
    <property type="entry name" value="E3 UFM1-PROTEIN LIGASE 1"/>
    <property type="match status" value="1"/>
</dbReference>
<dbReference type="Pfam" id="PF25041">
    <property type="entry name" value="UFL1_C"/>
    <property type="match status" value="1"/>
</dbReference>
<dbReference type="GO" id="GO:0034976">
    <property type="term" value="P:response to endoplasmic reticulum stress"/>
    <property type="evidence" value="ECO:0007669"/>
    <property type="project" value="TreeGrafter"/>
</dbReference>
<name>A0AAW2I3P7_9NEOP</name>
<comment type="function">
    <text evidence="1">E3 UFM1-protein ligase that mediates ufmylation of target proteins.</text>
</comment>
<comment type="similarity">
    <text evidence="2">Belongs to the UFL1 family.</text>
</comment>
<dbReference type="GO" id="GO:0005789">
    <property type="term" value="C:endoplasmic reticulum membrane"/>
    <property type="evidence" value="ECO:0007669"/>
    <property type="project" value="TreeGrafter"/>
</dbReference>
<keyword evidence="5" id="KW-0833">Ubl conjugation pathway</keyword>
<dbReference type="EMBL" id="JARGDH010000002">
    <property type="protein sequence ID" value="KAL0276432.1"/>
    <property type="molecule type" value="Genomic_DNA"/>
</dbReference>
<dbReference type="InterPro" id="IPR056579">
    <property type="entry name" value="Ufl1_N"/>
</dbReference>
<keyword evidence="4" id="KW-0808">Transferase</keyword>
<dbReference type="Pfam" id="PF23659">
    <property type="entry name" value="UFL1"/>
    <property type="match status" value="1"/>
</dbReference>
<evidence type="ECO:0000256" key="7">
    <source>
        <dbReference type="SAM" id="MobiDB-lite"/>
    </source>
</evidence>
<evidence type="ECO:0000256" key="1">
    <source>
        <dbReference type="ARBA" id="ARBA00003950"/>
    </source>
</evidence>
<evidence type="ECO:0000256" key="3">
    <source>
        <dbReference type="ARBA" id="ARBA00014160"/>
    </source>
</evidence>
<proteinExistence type="inferred from homology"/>
<evidence type="ECO:0000259" key="10">
    <source>
        <dbReference type="Pfam" id="PF25041"/>
    </source>
</evidence>
<evidence type="ECO:0000313" key="11">
    <source>
        <dbReference type="EMBL" id="KAL0276433.1"/>
    </source>
</evidence>
<dbReference type="Pfam" id="PF25870">
    <property type="entry name" value="WHD_UFL1_5th"/>
    <property type="match status" value="1"/>
</dbReference>
<organism evidence="11">
    <name type="scientific">Menopon gallinae</name>
    <name type="common">poultry shaft louse</name>
    <dbReference type="NCBI Taxonomy" id="328185"/>
    <lineage>
        <taxon>Eukaryota</taxon>
        <taxon>Metazoa</taxon>
        <taxon>Ecdysozoa</taxon>
        <taxon>Arthropoda</taxon>
        <taxon>Hexapoda</taxon>
        <taxon>Insecta</taxon>
        <taxon>Pterygota</taxon>
        <taxon>Neoptera</taxon>
        <taxon>Paraneoptera</taxon>
        <taxon>Psocodea</taxon>
        <taxon>Troctomorpha</taxon>
        <taxon>Phthiraptera</taxon>
        <taxon>Amblycera</taxon>
        <taxon>Menoponidae</taxon>
        <taxon>Menopon</taxon>
    </lineage>
</organism>
<evidence type="ECO:0000256" key="5">
    <source>
        <dbReference type="ARBA" id="ARBA00022786"/>
    </source>
</evidence>
<dbReference type="GO" id="GO:0032434">
    <property type="term" value="P:regulation of proteasomal ubiquitin-dependent protein catabolic process"/>
    <property type="evidence" value="ECO:0007669"/>
    <property type="project" value="TreeGrafter"/>
</dbReference>